<protein>
    <submittedName>
        <fullName evidence="2">DUF485 domain-containing protein</fullName>
    </submittedName>
</protein>
<keyword evidence="1" id="KW-0812">Transmembrane</keyword>
<keyword evidence="3" id="KW-1185">Reference proteome</keyword>
<dbReference type="InterPro" id="IPR007436">
    <property type="entry name" value="DUF485"/>
</dbReference>
<evidence type="ECO:0000313" key="3">
    <source>
        <dbReference type="Proteomes" id="UP001629246"/>
    </source>
</evidence>
<gene>
    <name evidence="2" type="ORF">PQR62_07130</name>
</gene>
<evidence type="ECO:0000313" key="2">
    <source>
        <dbReference type="EMBL" id="MFL9924029.1"/>
    </source>
</evidence>
<sequence length="98" mass="11331">MHINPQPSSWSVIYQNPEFHAIARKRKKIVLTLFIISALFYFSIPFITTLYPSVFHVRLFGSINLGLVYAVLQYPIGGMIAYCYAVSMRKLDREIGRM</sequence>
<feature type="transmembrane region" description="Helical" evidence="1">
    <location>
        <begin position="29"/>
        <end position="47"/>
    </location>
</feature>
<keyword evidence="1" id="KW-1133">Transmembrane helix</keyword>
<feature type="transmembrane region" description="Helical" evidence="1">
    <location>
        <begin position="67"/>
        <end position="87"/>
    </location>
</feature>
<reference evidence="2 3" key="1">
    <citation type="journal article" date="2024" name="Chem. Sci.">
        <title>Discovery of megapolipeptins by genome mining of a Burkholderiales bacteria collection.</title>
        <authorList>
            <person name="Paulo B.S."/>
            <person name="Recchia M.J.J."/>
            <person name="Lee S."/>
            <person name="Fergusson C.H."/>
            <person name="Romanowski S.B."/>
            <person name="Hernandez A."/>
            <person name="Krull N."/>
            <person name="Liu D.Y."/>
            <person name="Cavanagh H."/>
            <person name="Bos A."/>
            <person name="Gray C.A."/>
            <person name="Murphy B.T."/>
            <person name="Linington R.G."/>
            <person name="Eustaquio A.S."/>
        </authorList>
    </citation>
    <scope>NUCLEOTIDE SEQUENCE [LARGE SCALE GENOMIC DNA]</scope>
    <source>
        <strain evidence="2 3">RL21-008-BIB-A</strain>
    </source>
</reference>
<dbReference type="Proteomes" id="UP001629246">
    <property type="component" value="Unassembled WGS sequence"/>
</dbReference>
<comment type="caution">
    <text evidence="2">The sequence shown here is derived from an EMBL/GenBank/DDBJ whole genome shotgun (WGS) entry which is preliminary data.</text>
</comment>
<dbReference type="PANTHER" id="PTHR38441:SF1">
    <property type="entry name" value="MEMBRANE PROTEIN"/>
    <property type="match status" value="1"/>
</dbReference>
<dbReference type="PANTHER" id="PTHR38441">
    <property type="entry name" value="INTEGRAL MEMBRANE PROTEIN-RELATED"/>
    <property type="match status" value="1"/>
</dbReference>
<proteinExistence type="predicted"/>
<evidence type="ECO:0000256" key="1">
    <source>
        <dbReference type="SAM" id="Phobius"/>
    </source>
</evidence>
<dbReference type="Pfam" id="PF04341">
    <property type="entry name" value="DUF485"/>
    <property type="match status" value="1"/>
</dbReference>
<dbReference type="EMBL" id="JAQQFM010000003">
    <property type="protein sequence ID" value="MFL9924029.1"/>
    <property type="molecule type" value="Genomic_DNA"/>
</dbReference>
<accession>A0ABW9A718</accession>
<dbReference type="RefSeq" id="WP_408156250.1">
    <property type="nucleotide sequence ID" value="NZ_JAQQFM010000003.1"/>
</dbReference>
<keyword evidence="1" id="KW-0472">Membrane</keyword>
<organism evidence="2 3">
    <name type="scientific">Herbaspirillum lusitanum</name>
    <dbReference type="NCBI Taxonomy" id="213312"/>
    <lineage>
        <taxon>Bacteria</taxon>
        <taxon>Pseudomonadati</taxon>
        <taxon>Pseudomonadota</taxon>
        <taxon>Betaproteobacteria</taxon>
        <taxon>Burkholderiales</taxon>
        <taxon>Oxalobacteraceae</taxon>
        <taxon>Herbaspirillum</taxon>
    </lineage>
</organism>
<name>A0ABW9A718_9BURK</name>